<reference evidence="10 11" key="1">
    <citation type="journal article" date="2012" name="J. Bacteriol.">
        <title>Draft Genome Sequence of Novosphingobium nitrogenifigens Y88T.</title>
        <authorList>
            <person name="Strabala T.J."/>
            <person name="Macdonald L."/>
            <person name="Liu V."/>
            <person name="Smit A.M."/>
        </authorList>
    </citation>
    <scope>NUCLEOTIDE SEQUENCE [LARGE SCALE GENOMIC DNA]</scope>
    <source>
        <strain evidence="10 11">DSM 19370</strain>
    </source>
</reference>
<evidence type="ECO:0000256" key="3">
    <source>
        <dbReference type="ARBA" id="ARBA00022448"/>
    </source>
</evidence>
<dbReference type="PANTHER" id="PTHR22911">
    <property type="entry name" value="ACYL-MALONYL CONDENSING ENZYME-RELATED"/>
    <property type="match status" value="1"/>
</dbReference>
<name>F1Z6W8_9SPHN</name>
<dbReference type="HOGENOM" id="CLU_054508_1_0_5"/>
<feature type="transmembrane region" description="Helical" evidence="8">
    <location>
        <begin position="139"/>
        <end position="155"/>
    </location>
</feature>
<evidence type="ECO:0000256" key="1">
    <source>
        <dbReference type="ARBA" id="ARBA00004651"/>
    </source>
</evidence>
<feature type="transmembrane region" description="Helical" evidence="8">
    <location>
        <begin position="20"/>
        <end position="37"/>
    </location>
</feature>
<dbReference type="EMBL" id="AEWJ01000025">
    <property type="protein sequence ID" value="EGD59778.1"/>
    <property type="molecule type" value="Genomic_DNA"/>
</dbReference>
<dbReference type="NCBIfam" id="TIGR00688">
    <property type="entry name" value="rarD"/>
    <property type="match status" value="1"/>
</dbReference>
<evidence type="ECO:0000256" key="2">
    <source>
        <dbReference type="ARBA" id="ARBA00007362"/>
    </source>
</evidence>
<dbReference type="InterPro" id="IPR004626">
    <property type="entry name" value="RarD"/>
</dbReference>
<dbReference type="PANTHER" id="PTHR22911:SF137">
    <property type="entry name" value="SOLUTE CARRIER FAMILY 35 MEMBER G2-RELATED"/>
    <property type="match status" value="1"/>
</dbReference>
<dbReference type="GO" id="GO:0005886">
    <property type="term" value="C:plasma membrane"/>
    <property type="evidence" value="ECO:0007669"/>
    <property type="project" value="UniProtKB-SubCell"/>
</dbReference>
<feature type="transmembrane region" description="Helical" evidence="8">
    <location>
        <begin position="49"/>
        <end position="70"/>
    </location>
</feature>
<feature type="transmembrane region" description="Helical" evidence="8">
    <location>
        <begin position="278"/>
        <end position="298"/>
    </location>
</feature>
<keyword evidence="6 8" id="KW-1133">Transmembrane helix</keyword>
<comment type="caution">
    <text evidence="10">The sequence shown here is derived from an EMBL/GenBank/DDBJ whole genome shotgun (WGS) entry which is preliminary data.</text>
</comment>
<feature type="transmembrane region" description="Helical" evidence="8">
    <location>
        <begin position="161"/>
        <end position="177"/>
    </location>
</feature>
<protein>
    <submittedName>
        <fullName evidence="10">RarD protein</fullName>
    </submittedName>
</protein>
<keyword evidence="7 8" id="KW-0472">Membrane</keyword>
<dbReference type="InParanoid" id="F1Z6W8"/>
<dbReference type="InterPro" id="IPR037185">
    <property type="entry name" value="EmrE-like"/>
</dbReference>
<dbReference type="AlphaFoldDB" id="F1Z6W8"/>
<feature type="transmembrane region" description="Helical" evidence="8">
    <location>
        <begin position="221"/>
        <end position="242"/>
    </location>
</feature>
<comment type="similarity">
    <text evidence="2">Belongs to the EamA transporter family.</text>
</comment>
<dbReference type="Proteomes" id="UP000004728">
    <property type="component" value="Unassembled WGS sequence"/>
</dbReference>
<keyword evidence="11" id="KW-1185">Reference proteome</keyword>
<evidence type="ECO:0000259" key="9">
    <source>
        <dbReference type="Pfam" id="PF00892"/>
    </source>
</evidence>
<evidence type="ECO:0000313" key="10">
    <source>
        <dbReference type="EMBL" id="EGD59778.1"/>
    </source>
</evidence>
<accession>F1Z6W8</accession>
<keyword evidence="5 8" id="KW-0812">Transmembrane</keyword>
<evidence type="ECO:0000256" key="6">
    <source>
        <dbReference type="ARBA" id="ARBA00022989"/>
    </source>
</evidence>
<dbReference type="OrthoDB" id="369870at2"/>
<evidence type="ECO:0000256" key="7">
    <source>
        <dbReference type="ARBA" id="ARBA00023136"/>
    </source>
</evidence>
<dbReference type="Pfam" id="PF00892">
    <property type="entry name" value="EamA"/>
    <property type="match status" value="1"/>
</dbReference>
<keyword evidence="3" id="KW-0813">Transport</keyword>
<feature type="transmembrane region" description="Helical" evidence="8">
    <location>
        <begin position="114"/>
        <end position="132"/>
    </location>
</feature>
<gene>
    <name evidence="10" type="ORF">Y88_2562</name>
</gene>
<evidence type="ECO:0000256" key="4">
    <source>
        <dbReference type="ARBA" id="ARBA00022475"/>
    </source>
</evidence>
<dbReference type="STRING" id="983920.Y88_2562"/>
<feature type="transmembrane region" description="Helical" evidence="8">
    <location>
        <begin position="186"/>
        <end position="206"/>
    </location>
</feature>
<proteinExistence type="inferred from homology"/>
<dbReference type="InterPro" id="IPR000620">
    <property type="entry name" value="EamA_dom"/>
</dbReference>
<evidence type="ECO:0000256" key="5">
    <source>
        <dbReference type="ARBA" id="ARBA00022692"/>
    </source>
</evidence>
<feature type="transmembrane region" description="Helical" evidence="8">
    <location>
        <begin position="82"/>
        <end position="102"/>
    </location>
</feature>
<feature type="domain" description="EamA" evidence="9">
    <location>
        <begin position="19"/>
        <end position="154"/>
    </location>
</feature>
<dbReference type="RefSeq" id="WP_008070162.1">
    <property type="nucleotide sequence ID" value="NZ_AQWK01000003.1"/>
</dbReference>
<organism evidence="10 11">
    <name type="scientific">Novosphingobium nitrogenifigens DSM 19370</name>
    <dbReference type="NCBI Taxonomy" id="983920"/>
    <lineage>
        <taxon>Bacteria</taxon>
        <taxon>Pseudomonadati</taxon>
        <taxon>Pseudomonadota</taxon>
        <taxon>Alphaproteobacteria</taxon>
        <taxon>Sphingomonadales</taxon>
        <taxon>Sphingomonadaceae</taxon>
        <taxon>Novosphingobium</taxon>
    </lineage>
</organism>
<feature type="transmembrane region" description="Helical" evidence="8">
    <location>
        <begin position="254"/>
        <end position="272"/>
    </location>
</feature>
<dbReference type="SUPFAM" id="SSF103481">
    <property type="entry name" value="Multidrug resistance efflux transporter EmrE"/>
    <property type="match status" value="2"/>
</dbReference>
<dbReference type="FunCoup" id="F1Z6W8">
    <property type="interactions" value="128"/>
</dbReference>
<evidence type="ECO:0000313" key="11">
    <source>
        <dbReference type="Proteomes" id="UP000004728"/>
    </source>
</evidence>
<sequence>MNRFRRPSEPGAGPGRHHGLAAGLSAYVLWGFLPLLFHALRAVPPFELVSWRVVFTVPVCLAFIAATRSGGDLLSVLKNRRVLLRLMLSAVLIGSNWTLFVAAVASGHVLATSLGYYINPLINVLIGTLFLGEKLGWRQWAAVAIAATGIALLLGGAIETLSVALTLAVTFALYGLVRKLTPVKAIVGLTVETLALLPLAMGYAFACTMHPGGSSLARGGLTATLLASSGLATAVPLLLFAMAARKLAFSTLGFLQYAAPTISFLLGILVLGEHLDPLKLACFVLIWTAIGLFSWDAWRRQRAIAA</sequence>
<dbReference type="eggNOG" id="COG2962">
    <property type="taxonomic scope" value="Bacteria"/>
</dbReference>
<comment type="subcellular location">
    <subcellularLocation>
        <location evidence="1">Cell membrane</location>
        <topology evidence="1">Multi-pass membrane protein</topology>
    </subcellularLocation>
</comment>
<keyword evidence="4" id="KW-1003">Cell membrane</keyword>
<evidence type="ECO:0000256" key="8">
    <source>
        <dbReference type="SAM" id="Phobius"/>
    </source>
</evidence>